<comment type="caution">
    <text evidence="3">The sequence shown here is derived from an EMBL/GenBank/DDBJ whole genome shotgun (WGS) entry which is preliminary data.</text>
</comment>
<accession>A0ABR9LLL4</accession>
<proteinExistence type="predicted"/>
<feature type="region of interest" description="Disordered" evidence="1">
    <location>
        <begin position="215"/>
        <end position="267"/>
    </location>
</feature>
<name>A0ABR9LLL4_9PSEU</name>
<keyword evidence="2" id="KW-0812">Transmembrane</keyword>
<evidence type="ECO:0000313" key="4">
    <source>
        <dbReference type="Proteomes" id="UP000656548"/>
    </source>
</evidence>
<feature type="transmembrane region" description="Helical" evidence="2">
    <location>
        <begin position="154"/>
        <end position="176"/>
    </location>
</feature>
<evidence type="ECO:0000313" key="3">
    <source>
        <dbReference type="EMBL" id="MBE1581549.1"/>
    </source>
</evidence>
<feature type="region of interest" description="Disordered" evidence="1">
    <location>
        <begin position="1"/>
        <end position="52"/>
    </location>
</feature>
<sequence>MAEGALCWKDREVATPPGQDPQPLQQPDAPPVIVSISGSTDPAGKPVRSGRPEPRRLVAAGLATLAMLLAALGCLFPFFSIEHRFSFDRSDAVMVVFIQSAWDTKVLQPNQPPFSAPSTPVGIPVLIAAAILLAAVIVSARASRLRRPGALDRWLTTIAAVFLTGVVATAATLSFGRTMGESVETSTTVGAGMWALFAAVVAAAGAAVMSHRVQDDEVPVSGDPSLADMPTPKHGISVAVLPPEPQPEKPDYSAFAPPPDPGAKERD</sequence>
<organism evidence="3 4">
    <name type="scientific">Amycolatopsis roodepoortensis</name>
    <dbReference type="NCBI Taxonomy" id="700274"/>
    <lineage>
        <taxon>Bacteria</taxon>
        <taxon>Bacillati</taxon>
        <taxon>Actinomycetota</taxon>
        <taxon>Actinomycetes</taxon>
        <taxon>Pseudonocardiales</taxon>
        <taxon>Pseudonocardiaceae</taxon>
        <taxon>Amycolatopsis</taxon>
    </lineage>
</organism>
<dbReference type="Proteomes" id="UP000656548">
    <property type="component" value="Unassembled WGS sequence"/>
</dbReference>
<dbReference type="EMBL" id="JADBEJ010000008">
    <property type="protein sequence ID" value="MBE1581549.1"/>
    <property type="molecule type" value="Genomic_DNA"/>
</dbReference>
<keyword evidence="2" id="KW-0472">Membrane</keyword>
<evidence type="ECO:0008006" key="5">
    <source>
        <dbReference type="Google" id="ProtNLM"/>
    </source>
</evidence>
<reference evidence="3 4" key="1">
    <citation type="submission" date="2020-10" db="EMBL/GenBank/DDBJ databases">
        <title>Sequencing the genomes of 1000 actinobacteria strains.</title>
        <authorList>
            <person name="Klenk H.-P."/>
        </authorList>
    </citation>
    <scope>NUCLEOTIDE SEQUENCE [LARGE SCALE GENOMIC DNA]</scope>
    <source>
        <strain evidence="3 4">DSM 46661</strain>
    </source>
</reference>
<feature type="transmembrane region" description="Helical" evidence="2">
    <location>
        <begin position="188"/>
        <end position="209"/>
    </location>
</feature>
<gene>
    <name evidence="3" type="ORF">H4W30_008630</name>
</gene>
<evidence type="ECO:0000256" key="1">
    <source>
        <dbReference type="SAM" id="MobiDB-lite"/>
    </source>
</evidence>
<keyword evidence="4" id="KW-1185">Reference proteome</keyword>
<feature type="transmembrane region" description="Helical" evidence="2">
    <location>
        <begin position="121"/>
        <end position="142"/>
    </location>
</feature>
<feature type="transmembrane region" description="Helical" evidence="2">
    <location>
        <begin position="57"/>
        <end position="79"/>
    </location>
</feature>
<dbReference type="RefSeq" id="WP_318780777.1">
    <property type="nucleotide sequence ID" value="NZ_JADBEJ010000008.1"/>
</dbReference>
<keyword evidence="2" id="KW-1133">Transmembrane helix</keyword>
<evidence type="ECO:0000256" key="2">
    <source>
        <dbReference type="SAM" id="Phobius"/>
    </source>
</evidence>
<protein>
    <recommendedName>
        <fullName evidence="5">Transmembrane protein</fullName>
    </recommendedName>
</protein>